<dbReference type="WBParaSite" id="nRc.2.0.1.t19718-RA">
    <property type="protein sequence ID" value="nRc.2.0.1.t19718-RA"/>
    <property type="gene ID" value="nRc.2.0.1.g19718"/>
</dbReference>
<organism evidence="1 2">
    <name type="scientific">Romanomermis culicivorax</name>
    <name type="common">Nematode worm</name>
    <dbReference type="NCBI Taxonomy" id="13658"/>
    <lineage>
        <taxon>Eukaryota</taxon>
        <taxon>Metazoa</taxon>
        <taxon>Ecdysozoa</taxon>
        <taxon>Nematoda</taxon>
        <taxon>Enoplea</taxon>
        <taxon>Dorylaimia</taxon>
        <taxon>Mermithida</taxon>
        <taxon>Mermithoidea</taxon>
        <taxon>Mermithidae</taxon>
        <taxon>Romanomermis</taxon>
    </lineage>
</organism>
<dbReference type="AlphaFoldDB" id="A0A915J1D8"/>
<reference evidence="2" key="1">
    <citation type="submission" date="2022-11" db="UniProtKB">
        <authorList>
            <consortium name="WormBaseParasite"/>
        </authorList>
    </citation>
    <scope>IDENTIFICATION</scope>
</reference>
<name>A0A915J1D8_ROMCU</name>
<dbReference type="Proteomes" id="UP000887565">
    <property type="component" value="Unplaced"/>
</dbReference>
<evidence type="ECO:0000313" key="2">
    <source>
        <dbReference type="WBParaSite" id="nRc.2.0.1.t19718-RA"/>
    </source>
</evidence>
<protein>
    <submittedName>
        <fullName evidence="2">Uncharacterized protein</fullName>
    </submittedName>
</protein>
<proteinExistence type="predicted"/>
<accession>A0A915J1D8</accession>
<evidence type="ECO:0000313" key="1">
    <source>
        <dbReference type="Proteomes" id="UP000887565"/>
    </source>
</evidence>
<keyword evidence="1" id="KW-1185">Reference proteome</keyword>
<sequence length="76" mass="8771">MDLKEWTYSAYSVQREKGKKKLTSKHREALRMARQPVNRPHCCHGPPYLPRLWGLPIVPVAWALFVSSLQCPPEGE</sequence>